<name>A0ABS2R0J9_9BACI</name>
<feature type="transmembrane region" description="Helical" evidence="7">
    <location>
        <begin position="124"/>
        <end position="141"/>
    </location>
</feature>
<feature type="transmembrane region" description="Helical" evidence="7">
    <location>
        <begin position="30"/>
        <end position="53"/>
    </location>
</feature>
<keyword evidence="4 7" id="KW-0812">Transmembrane</keyword>
<dbReference type="Proteomes" id="UP000823485">
    <property type="component" value="Unassembled WGS sequence"/>
</dbReference>
<feature type="domain" description="EamA" evidence="8">
    <location>
        <begin position="151"/>
        <end position="286"/>
    </location>
</feature>
<protein>
    <submittedName>
        <fullName evidence="9">Drug/metabolite transporter (DMT)-like permease</fullName>
    </submittedName>
</protein>
<keyword evidence="6 7" id="KW-0472">Membrane</keyword>
<dbReference type="RefSeq" id="WP_077109817.1">
    <property type="nucleotide sequence ID" value="NZ_JAFBFH010000001.1"/>
</dbReference>
<feature type="transmembrane region" description="Helical" evidence="7">
    <location>
        <begin position="65"/>
        <end position="87"/>
    </location>
</feature>
<dbReference type="Pfam" id="PF00892">
    <property type="entry name" value="EamA"/>
    <property type="match status" value="2"/>
</dbReference>
<comment type="caution">
    <text evidence="9">The sequence shown here is derived from an EMBL/GenBank/DDBJ whole genome shotgun (WGS) entry which is preliminary data.</text>
</comment>
<comment type="subcellular location">
    <subcellularLocation>
        <location evidence="1">Cell membrane</location>
        <topology evidence="1">Multi-pass membrane protein</topology>
    </subcellularLocation>
</comment>
<keyword evidence="3" id="KW-1003">Cell membrane</keyword>
<evidence type="ECO:0000313" key="9">
    <source>
        <dbReference type="EMBL" id="MBM7713132.1"/>
    </source>
</evidence>
<dbReference type="EMBL" id="JAFBFH010000001">
    <property type="protein sequence ID" value="MBM7713132.1"/>
    <property type="molecule type" value="Genomic_DNA"/>
</dbReference>
<dbReference type="PANTHER" id="PTHR32322:SF18">
    <property type="entry name" value="S-ADENOSYLMETHIONINE_S-ADENOSYLHOMOCYSTEINE TRANSPORTER"/>
    <property type="match status" value="1"/>
</dbReference>
<sequence>MYPYILLMFAVIFYAGNILVGKAINELPPFTITFFRLLTAFIVLLPIGVSGALRHREEFRKHKKPLLIMTVTGIALFNILLYGALQFTTSTKVAVMEGAIPVVTVIMSAYMLKERLNISQWSGILLSMAGAVWVVMNGNVLELATSDWNVGDVIMVGAVITWAVYTIAVKQYMPLFPFYGALLVMSGLSLIMLLPFLLIEWFVMGIPAFTVPTVGGLLYLGIFPSVLALIFYNRAVEILNPSQASIFLNFLPVITMIGAYFWLGETVTVTQIVGALAVIGGVLLTTRVKGKRNSVKVNNKQSKSEA</sequence>
<dbReference type="InterPro" id="IPR037185">
    <property type="entry name" value="EmrE-like"/>
</dbReference>
<comment type="similarity">
    <text evidence="2">Belongs to the EamA transporter family.</text>
</comment>
<feature type="transmembrane region" description="Helical" evidence="7">
    <location>
        <begin position="93"/>
        <end position="112"/>
    </location>
</feature>
<feature type="domain" description="EamA" evidence="8">
    <location>
        <begin position="4"/>
        <end position="135"/>
    </location>
</feature>
<dbReference type="Gene3D" id="1.10.3730.20">
    <property type="match status" value="1"/>
</dbReference>
<evidence type="ECO:0000256" key="5">
    <source>
        <dbReference type="ARBA" id="ARBA00022989"/>
    </source>
</evidence>
<feature type="transmembrane region" description="Helical" evidence="7">
    <location>
        <begin position="5"/>
        <end position="24"/>
    </location>
</feature>
<evidence type="ECO:0000256" key="2">
    <source>
        <dbReference type="ARBA" id="ARBA00007362"/>
    </source>
</evidence>
<evidence type="ECO:0000256" key="1">
    <source>
        <dbReference type="ARBA" id="ARBA00004651"/>
    </source>
</evidence>
<feature type="transmembrane region" description="Helical" evidence="7">
    <location>
        <begin position="244"/>
        <end position="263"/>
    </location>
</feature>
<dbReference type="PANTHER" id="PTHR32322">
    <property type="entry name" value="INNER MEMBRANE TRANSPORTER"/>
    <property type="match status" value="1"/>
</dbReference>
<evidence type="ECO:0000256" key="4">
    <source>
        <dbReference type="ARBA" id="ARBA00022692"/>
    </source>
</evidence>
<evidence type="ECO:0000259" key="8">
    <source>
        <dbReference type="Pfam" id="PF00892"/>
    </source>
</evidence>
<reference evidence="9 10" key="1">
    <citation type="submission" date="2021-01" db="EMBL/GenBank/DDBJ databases">
        <title>Genomic Encyclopedia of Type Strains, Phase IV (KMG-IV): sequencing the most valuable type-strain genomes for metagenomic binning, comparative biology and taxonomic classification.</title>
        <authorList>
            <person name="Goeker M."/>
        </authorList>
    </citation>
    <scope>NUCLEOTIDE SEQUENCE [LARGE SCALE GENOMIC DNA]</scope>
    <source>
        <strain evidence="9 10">DSM 105453</strain>
    </source>
</reference>
<proteinExistence type="inferred from homology"/>
<evidence type="ECO:0000313" key="10">
    <source>
        <dbReference type="Proteomes" id="UP000823485"/>
    </source>
</evidence>
<dbReference type="InterPro" id="IPR050638">
    <property type="entry name" value="AA-Vitamin_Transporters"/>
</dbReference>
<feature type="transmembrane region" description="Helical" evidence="7">
    <location>
        <begin position="209"/>
        <end position="232"/>
    </location>
</feature>
<dbReference type="SUPFAM" id="SSF103481">
    <property type="entry name" value="Multidrug resistance efflux transporter EmrE"/>
    <property type="match status" value="2"/>
</dbReference>
<organism evidence="9 10">
    <name type="scientific">Siminovitchia thermophila</name>
    <dbReference type="NCBI Taxonomy" id="1245522"/>
    <lineage>
        <taxon>Bacteria</taxon>
        <taxon>Bacillati</taxon>
        <taxon>Bacillota</taxon>
        <taxon>Bacilli</taxon>
        <taxon>Bacillales</taxon>
        <taxon>Bacillaceae</taxon>
        <taxon>Siminovitchia</taxon>
    </lineage>
</organism>
<gene>
    <name evidence="9" type="ORF">JOC94_000098</name>
</gene>
<evidence type="ECO:0000256" key="3">
    <source>
        <dbReference type="ARBA" id="ARBA00022475"/>
    </source>
</evidence>
<keyword evidence="5 7" id="KW-1133">Transmembrane helix</keyword>
<feature type="transmembrane region" description="Helical" evidence="7">
    <location>
        <begin position="181"/>
        <end position="203"/>
    </location>
</feature>
<feature type="transmembrane region" description="Helical" evidence="7">
    <location>
        <begin position="269"/>
        <end position="286"/>
    </location>
</feature>
<feature type="transmembrane region" description="Helical" evidence="7">
    <location>
        <begin position="153"/>
        <end position="169"/>
    </location>
</feature>
<accession>A0ABS2R0J9</accession>
<dbReference type="InterPro" id="IPR000620">
    <property type="entry name" value="EamA_dom"/>
</dbReference>
<keyword evidence="10" id="KW-1185">Reference proteome</keyword>
<evidence type="ECO:0000256" key="6">
    <source>
        <dbReference type="ARBA" id="ARBA00023136"/>
    </source>
</evidence>
<evidence type="ECO:0000256" key="7">
    <source>
        <dbReference type="SAM" id="Phobius"/>
    </source>
</evidence>